<dbReference type="GO" id="GO:0005886">
    <property type="term" value="C:plasma membrane"/>
    <property type="evidence" value="ECO:0007669"/>
    <property type="project" value="UniProtKB-SubCell"/>
</dbReference>
<feature type="coiled-coil region" evidence="9">
    <location>
        <begin position="91"/>
        <end position="133"/>
    </location>
</feature>
<feature type="domain" description="ATP synthase epsilon subunit C-terminal" evidence="10">
    <location>
        <begin position="87"/>
        <end position="131"/>
    </location>
</feature>
<keyword evidence="6" id="KW-0472">Membrane</keyword>
<name>A0A3B1DMP0_9ZZZZ</name>
<dbReference type="PANTHER" id="PTHR13822:SF10">
    <property type="entry name" value="ATP SYNTHASE EPSILON CHAIN, CHLOROPLASTIC"/>
    <property type="match status" value="1"/>
</dbReference>
<evidence type="ECO:0000256" key="6">
    <source>
        <dbReference type="ARBA" id="ARBA00023136"/>
    </source>
</evidence>
<dbReference type="Gene3D" id="2.60.15.10">
    <property type="entry name" value="F0F1 ATP synthase delta/epsilon subunit, N-terminal"/>
    <property type="match status" value="1"/>
</dbReference>
<accession>A0A3B1DMP0</accession>
<evidence type="ECO:0000256" key="1">
    <source>
        <dbReference type="ARBA" id="ARBA00004202"/>
    </source>
</evidence>
<evidence type="ECO:0000256" key="9">
    <source>
        <dbReference type="SAM" id="Coils"/>
    </source>
</evidence>
<evidence type="ECO:0000256" key="7">
    <source>
        <dbReference type="ARBA" id="ARBA00023196"/>
    </source>
</evidence>
<comment type="similarity">
    <text evidence="2">Belongs to the ATPase epsilon chain family.</text>
</comment>
<dbReference type="SUPFAM" id="SSF51344">
    <property type="entry name" value="Epsilon subunit of F1F0-ATP synthase N-terminal domain"/>
    <property type="match status" value="1"/>
</dbReference>
<keyword evidence="9" id="KW-0175">Coiled coil</keyword>
<dbReference type="FunFam" id="2.60.15.10:FF:000001">
    <property type="entry name" value="ATP synthase epsilon chain"/>
    <property type="match status" value="1"/>
</dbReference>
<gene>
    <name evidence="12" type="ORF">MNBD_NITROSPIRAE02-517</name>
</gene>
<evidence type="ECO:0000256" key="2">
    <source>
        <dbReference type="ARBA" id="ARBA00005712"/>
    </source>
</evidence>
<keyword evidence="4" id="KW-1003">Cell membrane</keyword>
<dbReference type="EC" id="3.6.3.14" evidence="12"/>
<keyword evidence="3" id="KW-0813">Transport</keyword>
<dbReference type="Pfam" id="PF00401">
    <property type="entry name" value="ATP-synt_DE"/>
    <property type="match status" value="1"/>
</dbReference>
<evidence type="ECO:0000256" key="3">
    <source>
        <dbReference type="ARBA" id="ARBA00022448"/>
    </source>
</evidence>
<dbReference type="NCBIfam" id="TIGR01216">
    <property type="entry name" value="ATP_synt_epsi"/>
    <property type="match status" value="1"/>
</dbReference>
<dbReference type="InterPro" id="IPR001469">
    <property type="entry name" value="ATP_synth_F1_dsu/esu"/>
</dbReference>
<dbReference type="InterPro" id="IPR020546">
    <property type="entry name" value="ATP_synth_F1_dsu/esu_N"/>
</dbReference>
<dbReference type="AlphaFoldDB" id="A0A3B1DMP0"/>
<proteinExistence type="inferred from homology"/>
<protein>
    <submittedName>
        <fullName evidence="12">ATP synthase epsilon chain</fullName>
        <ecNumber evidence="12">3.6.3.14</ecNumber>
    </submittedName>
</protein>
<dbReference type="NCBIfam" id="NF009980">
    <property type="entry name" value="PRK13446.1"/>
    <property type="match status" value="1"/>
</dbReference>
<comment type="subcellular location">
    <subcellularLocation>
        <location evidence="1">Cell membrane</location>
        <topology evidence="1">Peripheral membrane protein</topology>
    </subcellularLocation>
</comment>
<evidence type="ECO:0000259" key="11">
    <source>
        <dbReference type="Pfam" id="PF02823"/>
    </source>
</evidence>
<dbReference type="SUPFAM" id="SSF46604">
    <property type="entry name" value="Epsilon subunit of F1F0-ATP synthase C-terminal domain"/>
    <property type="match status" value="1"/>
</dbReference>
<evidence type="ECO:0000313" key="12">
    <source>
        <dbReference type="EMBL" id="VAX29977.1"/>
    </source>
</evidence>
<dbReference type="GO" id="GO:0046933">
    <property type="term" value="F:proton-transporting ATP synthase activity, rotational mechanism"/>
    <property type="evidence" value="ECO:0007669"/>
    <property type="project" value="InterPro"/>
</dbReference>
<evidence type="ECO:0000259" key="10">
    <source>
        <dbReference type="Pfam" id="PF00401"/>
    </source>
</evidence>
<dbReference type="CDD" id="cd12152">
    <property type="entry name" value="F1-ATPase_delta"/>
    <property type="match status" value="1"/>
</dbReference>
<dbReference type="GO" id="GO:0045259">
    <property type="term" value="C:proton-transporting ATP synthase complex"/>
    <property type="evidence" value="ECO:0007669"/>
    <property type="project" value="UniProtKB-KW"/>
</dbReference>
<dbReference type="HAMAP" id="MF_00530">
    <property type="entry name" value="ATP_synth_epsil_bac"/>
    <property type="match status" value="1"/>
</dbReference>
<reference evidence="12" key="1">
    <citation type="submission" date="2018-06" db="EMBL/GenBank/DDBJ databases">
        <authorList>
            <person name="Zhirakovskaya E."/>
        </authorList>
    </citation>
    <scope>NUCLEOTIDE SEQUENCE</scope>
</reference>
<keyword evidence="5" id="KW-0406">Ion transport</keyword>
<dbReference type="EMBL" id="UOGH01000144">
    <property type="protein sequence ID" value="VAX29977.1"/>
    <property type="molecule type" value="Genomic_DNA"/>
</dbReference>
<evidence type="ECO:0000256" key="4">
    <source>
        <dbReference type="ARBA" id="ARBA00022475"/>
    </source>
</evidence>
<dbReference type="InterPro" id="IPR036771">
    <property type="entry name" value="ATPsynth_dsu/esu_N"/>
</dbReference>
<organism evidence="12">
    <name type="scientific">hydrothermal vent metagenome</name>
    <dbReference type="NCBI Taxonomy" id="652676"/>
    <lineage>
        <taxon>unclassified sequences</taxon>
        <taxon>metagenomes</taxon>
        <taxon>ecological metagenomes</taxon>
    </lineage>
</organism>
<evidence type="ECO:0000256" key="8">
    <source>
        <dbReference type="ARBA" id="ARBA00023310"/>
    </source>
</evidence>
<dbReference type="InterPro" id="IPR036794">
    <property type="entry name" value="ATP_F1_dsu/esu_C_sf"/>
</dbReference>
<feature type="domain" description="ATP synthase F1 complex delta/epsilon subunit N-terminal" evidence="11">
    <location>
        <begin position="5"/>
        <end position="83"/>
    </location>
</feature>
<dbReference type="InterPro" id="IPR020547">
    <property type="entry name" value="ATP_synth_F1_esu_C"/>
</dbReference>
<dbReference type="Pfam" id="PF02823">
    <property type="entry name" value="ATP-synt_DE_N"/>
    <property type="match status" value="1"/>
</dbReference>
<evidence type="ECO:0000256" key="5">
    <source>
        <dbReference type="ARBA" id="ARBA00023065"/>
    </source>
</evidence>
<sequence>MAEKLTLEVVSPYGLVLKEEVDEVVATGSEGEFGVLPGHVPLVTTLKIGMLVCKKGGTISYVFVNSGYAEVNEDRVLILADSAERAEDIDVERAKSAMKRAEERLRKQEEIDFARAQAALDRAIIRVQLAEEKGHQKAL</sequence>
<keyword evidence="7" id="KW-0139">CF(1)</keyword>
<dbReference type="GO" id="GO:0016787">
    <property type="term" value="F:hydrolase activity"/>
    <property type="evidence" value="ECO:0007669"/>
    <property type="project" value="UniProtKB-KW"/>
</dbReference>
<dbReference type="NCBIfam" id="NF001846">
    <property type="entry name" value="PRK00571.1-3"/>
    <property type="match status" value="1"/>
</dbReference>
<keyword evidence="8" id="KW-0066">ATP synthesis</keyword>
<keyword evidence="12" id="KW-0378">Hydrolase</keyword>
<dbReference type="PANTHER" id="PTHR13822">
    <property type="entry name" value="ATP SYNTHASE DELTA/EPSILON CHAIN"/>
    <property type="match status" value="1"/>
</dbReference>
<dbReference type="Gene3D" id="1.20.5.440">
    <property type="entry name" value="ATP synthase delta/epsilon subunit, C-terminal domain"/>
    <property type="match status" value="1"/>
</dbReference>